<dbReference type="InterPro" id="IPR013766">
    <property type="entry name" value="Thioredoxin_domain"/>
</dbReference>
<keyword evidence="6" id="KW-0560">Oxidoreductase</keyword>
<dbReference type="InterPro" id="IPR000866">
    <property type="entry name" value="AhpC/TSA"/>
</dbReference>
<gene>
    <name evidence="15" type="ORF">SAMN05216190_10317</name>
</gene>
<evidence type="ECO:0000256" key="5">
    <source>
        <dbReference type="ARBA" id="ARBA00022862"/>
    </source>
</evidence>
<dbReference type="GO" id="GO:0005737">
    <property type="term" value="C:cytoplasm"/>
    <property type="evidence" value="ECO:0007669"/>
    <property type="project" value="TreeGrafter"/>
</dbReference>
<feature type="domain" description="Thioredoxin" evidence="14">
    <location>
        <begin position="3"/>
        <end position="156"/>
    </location>
</feature>
<dbReference type="RefSeq" id="WP_090497547.1">
    <property type="nucleotide sequence ID" value="NZ_FOWX01000003.1"/>
</dbReference>
<keyword evidence="7" id="KW-1015">Disulfide bond</keyword>
<dbReference type="GO" id="GO:0008379">
    <property type="term" value="F:thioredoxin peroxidase activity"/>
    <property type="evidence" value="ECO:0007669"/>
    <property type="project" value="TreeGrafter"/>
</dbReference>
<sequence length="157" mass="17463">MAVALDSPVADFQAQATSGQQVQLSALQGQQLVIYFYPKDSTPGCTTEGQGFRDHYPAFQAANTLVFGVSRDSLKSHENFKCKQEFPFELISDKDEALCQLFDVIKLKKLYGKEYLGVDRSTFLLDKHGVLRKEWRGVKVPGHVEAVLAAAQDLHNA</sequence>
<dbReference type="GO" id="GO:0045454">
    <property type="term" value="P:cell redox homeostasis"/>
    <property type="evidence" value="ECO:0007669"/>
    <property type="project" value="TreeGrafter"/>
</dbReference>
<dbReference type="Pfam" id="PF00578">
    <property type="entry name" value="AhpC-TSA"/>
    <property type="match status" value="1"/>
</dbReference>
<dbReference type="OrthoDB" id="9812811at2"/>
<evidence type="ECO:0000256" key="12">
    <source>
        <dbReference type="ARBA" id="ARBA00049091"/>
    </source>
</evidence>
<evidence type="ECO:0000313" key="15">
    <source>
        <dbReference type="EMBL" id="SFO95403.1"/>
    </source>
</evidence>
<accession>A0A1I5LE00</accession>
<protein>
    <recommendedName>
        <fullName evidence="3">thioredoxin-dependent peroxiredoxin</fullName>
        <ecNumber evidence="3">1.11.1.24</ecNumber>
    </recommendedName>
    <alternativeName>
        <fullName evidence="9">Thioredoxin peroxidase</fullName>
    </alternativeName>
    <alternativeName>
        <fullName evidence="11">Thioredoxin-dependent peroxiredoxin Bcp</fullName>
    </alternativeName>
</protein>
<evidence type="ECO:0000256" key="10">
    <source>
        <dbReference type="ARBA" id="ARBA00038489"/>
    </source>
</evidence>
<evidence type="ECO:0000256" key="3">
    <source>
        <dbReference type="ARBA" id="ARBA00013017"/>
    </source>
</evidence>
<dbReference type="STRING" id="289003.SAMN05216190_10317"/>
<dbReference type="AlphaFoldDB" id="A0A1I5LE00"/>
<keyword evidence="16" id="KW-1185">Reference proteome</keyword>
<proteinExistence type="inferred from homology"/>
<dbReference type="Proteomes" id="UP000198784">
    <property type="component" value="Unassembled WGS sequence"/>
</dbReference>
<evidence type="ECO:0000256" key="6">
    <source>
        <dbReference type="ARBA" id="ARBA00023002"/>
    </source>
</evidence>
<evidence type="ECO:0000256" key="13">
    <source>
        <dbReference type="PIRSR" id="PIRSR000239-1"/>
    </source>
</evidence>
<comment type="similarity">
    <text evidence="10">Belongs to the peroxiredoxin family. BCP/PrxQ subfamily.</text>
</comment>
<evidence type="ECO:0000256" key="4">
    <source>
        <dbReference type="ARBA" id="ARBA00022559"/>
    </source>
</evidence>
<reference evidence="16" key="1">
    <citation type="submission" date="2016-10" db="EMBL/GenBank/DDBJ databases">
        <authorList>
            <person name="Varghese N."/>
            <person name="Submissions S."/>
        </authorList>
    </citation>
    <scope>NUCLEOTIDE SEQUENCE [LARGE SCALE GENOMIC DNA]</scope>
    <source>
        <strain evidence="16">DSM 17834</strain>
    </source>
</reference>
<comment type="subunit">
    <text evidence="2">Monomer.</text>
</comment>
<name>A0A1I5LE00_9PSED</name>
<evidence type="ECO:0000313" key="16">
    <source>
        <dbReference type="Proteomes" id="UP000198784"/>
    </source>
</evidence>
<dbReference type="SUPFAM" id="SSF52833">
    <property type="entry name" value="Thioredoxin-like"/>
    <property type="match status" value="1"/>
</dbReference>
<evidence type="ECO:0000259" key="14">
    <source>
        <dbReference type="PROSITE" id="PS51352"/>
    </source>
</evidence>
<keyword evidence="4" id="KW-0575">Peroxidase</keyword>
<dbReference type="InterPro" id="IPR036249">
    <property type="entry name" value="Thioredoxin-like_sf"/>
</dbReference>
<dbReference type="PIRSF" id="PIRSF000239">
    <property type="entry name" value="AHPC"/>
    <property type="match status" value="1"/>
</dbReference>
<evidence type="ECO:0000256" key="1">
    <source>
        <dbReference type="ARBA" id="ARBA00003330"/>
    </source>
</evidence>
<dbReference type="FunFam" id="3.40.30.10:FF:000007">
    <property type="entry name" value="Thioredoxin-dependent thiol peroxidase"/>
    <property type="match status" value="1"/>
</dbReference>
<comment type="function">
    <text evidence="1">Thiol-specific peroxidase that catalyzes the reduction of hydrogen peroxide and organic hydroperoxides to water and alcohols, respectively. Plays a role in cell protection against oxidative stress by detoxifying peroxides and as sensor of hydrogen peroxide-mediated signaling events.</text>
</comment>
<keyword evidence="8" id="KW-0676">Redox-active center</keyword>
<evidence type="ECO:0000256" key="11">
    <source>
        <dbReference type="ARBA" id="ARBA00042639"/>
    </source>
</evidence>
<evidence type="ECO:0000256" key="9">
    <source>
        <dbReference type="ARBA" id="ARBA00032824"/>
    </source>
</evidence>
<feature type="active site" description="Cysteine sulfenic acid (-SOH) intermediate; for peroxidase activity" evidence="13">
    <location>
        <position position="45"/>
    </location>
</feature>
<dbReference type="GO" id="GO:0034599">
    <property type="term" value="P:cellular response to oxidative stress"/>
    <property type="evidence" value="ECO:0007669"/>
    <property type="project" value="TreeGrafter"/>
</dbReference>
<dbReference type="EMBL" id="FOWX01000003">
    <property type="protein sequence ID" value="SFO95403.1"/>
    <property type="molecule type" value="Genomic_DNA"/>
</dbReference>
<evidence type="ECO:0000256" key="2">
    <source>
        <dbReference type="ARBA" id="ARBA00011245"/>
    </source>
</evidence>
<dbReference type="InterPro" id="IPR024706">
    <property type="entry name" value="Peroxiredoxin_AhpC-typ"/>
</dbReference>
<organism evidence="15 16">
    <name type="scientific">Pseudomonas borbori</name>
    <dbReference type="NCBI Taxonomy" id="289003"/>
    <lineage>
        <taxon>Bacteria</taxon>
        <taxon>Pseudomonadati</taxon>
        <taxon>Pseudomonadota</taxon>
        <taxon>Gammaproteobacteria</taxon>
        <taxon>Pseudomonadales</taxon>
        <taxon>Pseudomonadaceae</taxon>
        <taxon>Pseudomonas</taxon>
    </lineage>
</organism>
<dbReference type="Gene3D" id="3.40.30.10">
    <property type="entry name" value="Glutaredoxin"/>
    <property type="match status" value="1"/>
</dbReference>
<dbReference type="PROSITE" id="PS51352">
    <property type="entry name" value="THIOREDOXIN_2"/>
    <property type="match status" value="1"/>
</dbReference>
<keyword evidence="5" id="KW-0049">Antioxidant</keyword>
<dbReference type="EC" id="1.11.1.24" evidence="3"/>
<evidence type="ECO:0000256" key="7">
    <source>
        <dbReference type="ARBA" id="ARBA00023157"/>
    </source>
</evidence>
<dbReference type="CDD" id="cd03017">
    <property type="entry name" value="PRX_BCP"/>
    <property type="match status" value="1"/>
</dbReference>
<evidence type="ECO:0000256" key="8">
    <source>
        <dbReference type="ARBA" id="ARBA00023284"/>
    </source>
</evidence>
<comment type="catalytic activity">
    <reaction evidence="12">
        <text>a hydroperoxide + [thioredoxin]-dithiol = an alcohol + [thioredoxin]-disulfide + H2O</text>
        <dbReference type="Rhea" id="RHEA:62620"/>
        <dbReference type="Rhea" id="RHEA-COMP:10698"/>
        <dbReference type="Rhea" id="RHEA-COMP:10700"/>
        <dbReference type="ChEBI" id="CHEBI:15377"/>
        <dbReference type="ChEBI" id="CHEBI:29950"/>
        <dbReference type="ChEBI" id="CHEBI:30879"/>
        <dbReference type="ChEBI" id="CHEBI:35924"/>
        <dbReference type="ChEBI" id="CHEBI:50058"/>
        <dbReference type="EC" id="1.11.1.24"/>
    </reaction>
</comment>
<dbReference type="PANTHER" id="PTHR42801:SF4">
    <property type="entry name" value="AHPC_TSA FAMILY PROTEIN"/>
    <property type="match status" value="1"/>
</dbReference>
<dbReference type="PANTHER" id="PTHR42801">
    <property type="entry name" value="THIOREDOXIN-DEPENDENT PEROXIDE REDUCTASE"/>
    <property type="match status" value="1"/>
</dbReference>
<dbReference type="InterPro" id="IPR050924">
    <property type="entry name" value="Peroxiredoxin_BCP/PrxQ"/>
</dbReference>